<name>A0A8S5VI96_9CAUD</name>
<organism evidence="1">
    <name type="scientific">Siphoviridae sp. ctsYb1</name>
    <dbReference type="NCBI Taxonomy" id="2825696"/>
    <lineage>
        <taxon>Viruses</taxon>
        <taxon>Duplodnaviria</taxon>
        <taxon>Heunggongvirae</taxon>
        <taxon>Uroviricota</taxon>
        <taxon>Caudoviricetes</taxon>
    </lineage>
</organism>
<accession>A0A8S5VI96</accession>
<evidence type="ECO:0000313" key="1">
    <source>
        <dbReference type="EMBL" id="DAG06490.1"/>
    </source>
</evidence>
<dbReference type="EMBL" id="BK016273">
    <property type="protein sequence ID" value="DAG06490.1"/>
    <property type="molecule type" value="Genomic_DNA"/>
</dbReference>
<proteinExistence type="predicted"/>
<protein>
    <submittedName>
        <fullName evidence="1">Uncharacterized protein</fullName>
    </submittedName>
</protein>
<reference evidence="1" key="1">
    <citation type="journal article" date="2021" name="Proc. Natl. Acad. Sci. U.S.A.">
        <title>A Catalog of Tens of Thousands of Viruses from Human Metagenomes Reveals Hidden Associations with Chronic Diseases.</title>
        <authorList>
            <person name="Tisza M.J."/>
            <person name="Buck C.B."/>
        </authorList>
    </citation>
    <scope>NUCLEOTIDE SEQUENCE</scope>
    <source>
        <strain evidence="1">CtsYb1</strain>
    </source>
</reference>
<sequence length="35" mass="4207">MICSGFFYREHFSETKLCHHFATLYDSINQIHCIN</sequence>